<organism evidence="2 3">
    <name type="scientific">Dentiscutata erythropus</name>
    <dbReference type="NCBI Taxonomy" id="1348616"/>
    <lineage>
        <taxon>Eukaryota</taxon>
        <taxon>Fungi</taxon>
        <taxon>Fungi incertae sedis</taxon>
        <taxon>Mucoromycota</taxon>
        <taxon>Glomeromycotina</taxon>
        <taxon>Glomeromycetes</taxon>
        <taxon>Diversisporales</taxon>
        <taxon>Gigasporaceae</taxon>
        <taxon>Dentiscutata</taxon>
    </lineage>
</organism>
<keyword evidence="1" id="KW-0472">Membrane</keyword>
<evidence type="ECO:0000313" key="2">
    <source>
        <dbReference type="EMBL" id="CAG8823771.1"/>
    </source>
</evidence>
<proteinExistence type="predicted"/>
<keyword evidence="3" id="KW-1185">Reference proteome</keyword>
<keyword evidence="1" id="KW-0812">Transmembrane</keyword>
<sequence length="47" mass="5232">IIAEVSVFGLVSLRWCVFVTSALFLIANRAIVFSISLCRCQCRYCCG</sequence>
<accession>A0A9N9KE95</accession>
<evidence type="ECO:0000256" key="1">
    <source>
        <dbReference type="SAM" id="Phobius"/>
    </source>
</evidence>
<evidence type="ECO:0000313" key="3">
    <source>
        <dbReference type="Proteomes" id="UP000789405"/>
    </source>
</evidence>
<protein>
    <submittedName>
        <fullName evidence="2">22323_t:CDS:1</fullName>
    </submittedName>
</protein>
<dbReference type="AlphaFoldDB" id="A0A9N9KE95"/>
<feature type="transmembrane region" description="Helical" evidence="1">
    <location>
        <begin position="6"/>
        <end position="27"/>
    </location>
</feature>
<gene>
    <name evidence="2" type="ORF">DERYTH_LOCUS27564</name>
</gene>
<keyword evidence="1" id="KW-1133">Transmembrane helix</keyword>
<feature type="non-terminal residue" evidence="2">
    <location>
        <position position="47"/>
    </location>
</feature>
<dbReference type="Proteomes" id="UP000789405">
    <property type="component" value="Unassembled WGS sequence"/>
</dbReference>
<comment type="caution">
    <text evidence="2">The sequence shown here is derived from an EMBL/GenBank/DDBJ whole genome shotgun (WGS) entry which is preliminary data.</text>
</comment>
<dbReference type="EMBL" id="CAJVPY010063884">
    <property type="protein sequence ID" value="CAG8823771.1"/>
    <property type="molecule type" value="Genomic_DNA"/>
</dbReference>
<name>A0A9N9KE95_9GLOM</name>
<reference evidence="2" key="1">
    <citation type="submission" date="2021-06" db="EMBL/GenBank/DDBJ databases">
        <authorList>
            <person name="Kallberg Y."/>
            <person name="Tangrot J."/>
            <person name="Rosling A."/>
        </authorList>
    </citation>
    <scope>NUCLEOTIDE SEQUENCE</scope>
    <source>
        <strain evidence="2">MA453B</strain>
    </source>
</reference>